<dbReference type="Proteomes" id="UP000807159">
    <property type="component" value="Chromosome 11"/>
</dbReference>
<organism evidence="1 2">
    <name type="scientific">Populus deltoides</name>
    <name type="common">Eastern poplar</name>
    <name type="synonym">Eastern cottonwood</name>
    <dbReference type="NCBI Taxonomy" id="3696"/>
    <lineage>
        <taxon>Eukaryota</taxon>
        <taxon>Viridiplantae</taxon>
        <taxon>Streptophyta</taxon>
        <taxon>Embryophyta</taxon>
        <taxon>Tracheophyta</taxon>
        <taxon>Spermatophyta</taxon>
        <taxon>Magnoliopsida</taxon>
        <taxon>eudicotyledons</taxon>
        <taxon>Gunneridae</taxon>
        <taxon>Pentapetalae</taxon>
        <taxon>rosids</taxon>
        <taxon>fabids</taxon>
        <taxon>Malpighiales</taxon>
        <taxon>Salicaceae</taxon>
        <taxon>Saliceae</taxon>
        <taxon>Populus</taxon>
    </lineage>
</organism>
<sequence>MGNCLFGGLGVAEGVIKVMTSNGGILEFNTPITAGSITNEFPGHALFPSQDLFWRPLSLQEELQGGQSYYLLPLHNSKIGGQIVREGHVRSKSIPAVAAATSNIVTPYRMSLDYQGALKRSYTEVFSRYNNNYDKSNNGFWKVKLVISPEQLVEILSQEARTEELIENVRAVAKCGNGFSSSASSVEFSDSWSLSSSRNASCKKDSLVDI</sequence>
<keyword evidence="2" id="KW-1185">Reference proteome</keyword>
<reference evidence="1" key="1">
    <citation type="journal article" date="2021" name="J. Hered.">
        <title>Genome Assembly of Salicaceae Populus deltoides (Eastern Cottonwood) I-69 Based on Nanopore Sequencing and Hi-C Technologies.</title>
        <authorList>
            <person name="Bai S."/>
            <person name="Wu H."/>
            <person name="Zhang J."/>
            <person name="Pan Z."/>
            <person name="Zhao W."/>
            <person name="Li Z."/>
            <person name="Tong C."/>
        </authorList>
    </citation>
    <scope>NUCLEOTIDE SEQUENCE</scope>
    <source>
        <tissue evidence="1">Leaf</tissue>
    </source>
</reference>
<proteinExistence type="predicted"/>
<dbReference type="PANTHER" id="PTHR33148">
    <property type="entry name" value="PLASTID MOVEMENT IMPAIRED PROTEIN-RELATED"/>
    <property type="match status" value="1"/>
</dbReference>
<gene>
    <name evidence="1" type="ORF">H0E87_021244</name>
</gene>
<evidence type="ECO:0000313" key="1">
    <source>
        <dbReference type="EMBL" id="KAH8494762.1"/>
    </source>
</evidence>
<dbReference type="AlphaFoldDB" id="A0A8T2XPK5"/>
<dbReference type="PANTHER" id="PTHR33148:SF48">
    <property type="entry name" value="DUF4228 DOMAIN PROTEIN"/>
    <property type="match status" value="1"/>
</dbReference>
<protein>
    <submittedName>
        <fullName evidence="1">Uncharacterized protein</fullName>
    </submittedName>
</protein>
<name>A0A8T2XPK5_POPDE</name>
<dbReference type="Pfam" id="PF14009">
    <property type="entry name" value="PADRE"/>
    <property type="match status" value="1"/>
</dbReference>
<dbReference type="EMBL" id="JACEGQ020000011">
    <property type="protein sequence ID" value="KAH8494762.1"/>
    <property type="molecule type" value="Genomic_DNA"/>
</dbReference>
<dbReference type="InterPro" id="IPR025322">
    <property type="entry name" value="PADRE_dom"/>
</dbReference>
<evidence type="ECO:0000313" key="2">
    <source>
        <dbReference type="Proteomes" id="UP000807159"/>
    </source>
</evidence>
<comment type="caution">
    <text evidence="1">The sequence shown here is derived from an EMBL/GenBank/DDBJ whole genome shotgun (WGS) entry which is preliminary data.</text>
</comment>
<accession>A0A8T2XPK5</accession>